<comment type="caution">
    <text evidence="1">The sequence shown here is derived from an EMBL/GenBank/DDBJ whole genome shotgun (WGS) entry which is preliminary data.</text>
</comment>
<dbReference type="EMBL" id="CATNWA010017722">
    <property type="protein sequence ID" value="CAI9602674.1"/>
    <property type="molecule type" value="Genomic_DNA"/>
</dbReference>
<sequence length="156" mass="16254">VLHRCTGSSPSVLHRCTGSSPSVLHSCTGSSPSVLHRCTGSSPSVLHRCSGSSPSVLHRCSGSSPSVLHRCSGSSPSVLHRCSGSSPGLKWLTLLSLHTVSFSQCALEAAASQIDPASFRLDSLDFCSFNHGLSITGANAHCPKLTPTHQHILIFA</sequence>
<organism evidence="1 2">
    <name type="scientific">Staurois parvus</name>
    <dbReference type="NCBI Taxonomy" id="386267"/>
    <lineage>
        <taxon>Eukaryota</taxon>
        <taxon>Metazoa</taxon>
        <taxon>Chordata</taxon>
        <taxon>Craniata</taxon>
        <taxon>Vertebrata</taxon>
        <taxon>Euteleostomi</taxon>
        <taxon>Amphibia</taxon>
        <taxon>Batrachia</taxon>
        <taxon>Anura</taxon>
        <taxon>Neobatrachia</taxon>
        <taxon>Ranoidea</taxon>
        <taxon>Ranidae</taxon>
        <taxon>Staurois</taxon>
    </lineage>
</organism>
<evidence type="ECO:0000313" key="2">
    <source>
        <dbReference type="Proteomes" id="UP001162483"/>
    </source>
</evidence>
<gene>
    <name evidence="1" type="ORF">SPARVUS_LOCUS13166020</name>
</gene>
<feature type="non-terminal residue" evidence="1">
    <location>
        <position position="1"/>
    </location>
</feature>
<proteinExistence type="predicted"/>
<keyword evidence="2" id="KW-1185">Reference proteome</keyword>
<accession>A0ABN9G147</accession>
<reference evidence="1" key="1">
    <citation type="submission" date="2023-05" db="EMBL/GenBank/DDBJ databases">
        <authorList>
            <person name="Stuckert A."/>
        </authorList>
    </citation>
    <scope>NUCLEOTIDE SEQUENCE</scope>
</reference>
<name>A0ABN9G147_9NEOB</name>
<evidence type="ECO:0000313" key="1">
    <source>
        <dbReference type="EMBL" id="CAI9602674.1"/>
    </source>
</evidence>
<protein>
    <submittedName>
        <fullName evidence="1">Uncharacterized protein</fullName>
    </submittedName>
</protein>
<dbReference type="Proteomes" id="UP001162483">
    <property type="component" value="Unassembled WGS sequence"/>
</dbReference>